<sequence length="221" mass="24963">MPSTDLSETKCPFCSSKNLKYQHTSKWVKAICTNPECLCEGPIVFIESESDKINSATTAGQAEQRALGLWINRGNDYLDNLNNDPKRIQQRVDLCRHLLEVLAYVNRQGSSTPISLLNSAIQDFVVGYQLEVKLDNDYFEEDAVMSQAILGMIVVRINQIFDAADQNATATSTEPTEMFLVKTRIRNFQSHLRINKVLNSASYKEIRNFIDSPKSEGTYVD</sequence>
<dbReference type="Proteomes" id="UP000317663">
    <property type="component" value="Unassembled WGS sequence"/>
</dbReference>
<dbReference type="AlphaFoldDB" id="A0A502GFW3"/>
<dbReference type="EMBL" id="RCZD01000008">
    <property type="protein sequence ID" value="TPG59886.1"/>
    <property type="molecule type" value="Genomic_DNA"/>
</dbReference>
<protein>
    <submittedName>
        <fullName evidence="1">Uncharacterized protein</fullName>
    </submittedName>
</protein>
<keyword evidence="2" id="KW-1185">Reference proteome</keyword>
<proteinExistence type="predicted"/>
<organism evidence="1 2">
    <name type="scientific">Ewingella americana</name>
    <dbReference type="NCBI Taxonomy" id="41202"/>
    <lineage>
        <taxon>Bacteria</taxon>
        <taxon>Pseudomonadati</taxon>
        <taxon>Pseudomonadota</taxon>
        <taxon>Gammaproteobacteria</taxon>
        <taxon>Enterobacterales</taxon>
        <taxon>Yersiniaceae</taxon>
        <taxon>Ewingella</taxon>
    </lineage>
</organism>
<dbReference type="RefSeq" id="WP_140473616.1">
    <property type="nucleotide sequence ID" value="NZ_RCZD01000008.1"/>
</dbReference>
<name>A0A502GFW3_9GAMM</name>
<comment type="caution">
    <text evidence="1">The sequence shown here is derived from an EMBL/GenBank/DDBJ whole genome shotgun (WGS) entry which is preliminary data.</text>
</comment>
<evidence type="ECO:0000313" key="1">
    <source>
        <dbReference type="EMBL" id="TPG59886.1"/>
    </source>
</evidence>
<reference evidence="1 2" key="1">
    <citation type="journal article" date="2019" name="Environ. Microbiol.">
        <title>Species interactions and distinct microbial communities in high Arctic permafrost affected cryosols are associated with the CH4 and CO2 gas fluxes.</title>
        <authorList>
            <person name="Altshuler I."/>
            <person name="Hamel J."/>
            <person name="Turney S."/>
            <person name="Magnuson E."/>
            <person name="Levesque R."/>
            <person name="Greer C."/>
            <person name="Whyte L.G."/>
        </authorList>
    </citation>
    <scope>NUCLEOTIDE SEQUENCE [LARGE SCALE GENOMIC DNA]</scope>
    <source>
        <strain evidence="1 2">E4</strain>
    </source>
</reference>
<evidence type="ECO:0000313" key="2">
    <source>
        <dbReference type="Proteomes" id="UP000317663"/>
    </source>
</evidence>
<accession>A0A502GFW3</accession>
<gene>
    <name evidence="1" type="ORF">EAH77_15075</name>
</gene>